<reference evidence="3" key="3">
    <citation type="submission" date="2016-03" db="UniProtKB">
        <authorList>
            <consortium name="EnsemblProtists"/>
        </authorList>
    </citation>
    <scope>IDENTIFICATION</scope>
</reference>
<dbReference type="RefSeq" id="XP_005820415.1">
    <property type="nucleotide sequence ID" value="XM_005820358.1"/>
</dbReference>
<sequence length="219" mass="24993">MGDEEDVLSEVAQRTYKLRSVSSMLENRLNRMEDNSSDGVSDNSFQLSMSRPKTGTRQRQTTCPASWWDQEWMLNDGGLQEIDLPTRLSVVDQGAEELERTKRAVEKLTEIGHAETSPSRSSTENVAIESKYQSLREEVDDLRKKETASNLKMLSSSTPSSSSAARAKQLNKFKSRFEFSDMLRWELSIQKDRDSTFLTRDLPGSVKRLNVDEWMQQGV</sequence>
<dbReference type="AlphaFoldDB" id="L1IC67"/>
<protein>
    <submittedName>
        <fullName evidence="2 3">Uncharacterized protein</fullName>
    </submittedName>
</protein>
<reference evidence="2 4" key="1">
    <citation type="journal article" date="2012" name="Nature">
        <title>Algal genomes reveal evolutionary mosaicism and the fate of nucleomorphs.</title>
        <authorList>
            <consortium name="DOE Joint Genome Institute"/>
            <person name="Curtis B.A."/>
            <person name="Tanifuji G."/>
            <person name="Burki F."/>
            <person name="Gruber A."/>
            <person name="Irimia M."/>
            <person name="Maruyama S."/>
            <person name="Arias M.C."/>
            <person name="Ball S.G."/>
            <person name="Gile G.H."/>
            <person name="Hirakawa Y."/>
            <person name="Hopkins J.F."/>
            <person name="Kuo A."/>
            <person name="Rensing S.A."/>
            <person name="Schmutz J."/>
            <person name="Symeonidi A."/>
            <person name="Elias M."/>
            <person name="Eveleigh R.J."/>
            <person name="Herman E.K."/>
            <person name="Klute M.J."/>
            <person name="Nakayama T."/>
            <person name="Obornik M."/>
            <person name="Reyes-Prieto A."/>
            <person name="Armbrust E.V."/>
            <person name="Aves S.J."/>
            <person name="Beiko R.G."/>
            <person name="Coutinho P."/>
            <person name="Dacks J.B."/>
            <person name="Durnford D.G."/>
            <person name="Fast N.M."/>
            <person name="Green B.R."/>
            <person name="Grisdale C.J."/>
            <person name="Hempel F."/>
            <person name="Henrissat B."/>
            <person name="Hoppner M.P."/>
            <person name="Ishida K."/>
            <person name="Kim E."/>
            <person name="Koreny L."/>
            <person name="Kroth P.G."/>
            <person name="Liu Y."/>
            <person name="Malik S.B."/>
            <person name="Maier U.G."/>
            <person name="McRose D."/>
            <person name="Mock T."/>
            <person name="Neilson J.A."/>
            <person name="Onodera N.T."/>
            <person name="Poole A.M."/>
            <person name="Pritham E.J."/>
            <person name="Richards T.A."/>
            <person name="Rocap G."/>
            <person name="Roy S.W."/>
            <person name="Sarai C."/>
            <person name="Schaack S."/>
            <person name="Shirato S."/>
            <person name="Slamovits C.H."/>
            <person name="Spencer D.F."/>
            <person name="Suzuki S."/>
            <person name="Worden A.Z."/>
            <person name="Zauner S."/>
            <person name="Barry K."/>
            <person name="Bell C."/>
            <person name="Bharti A.K."/>
            <person name="Crow J.A."/>
            <person name="Grimwood J."/>
            <person name="Kramer R."/>
            <person name="Lindquist E."/>
            <person name="Lucas S."/>
            <person name="Salamov A."/>
            <person name="McFadden G.I."/>
            <person name="Lane C.E."/>
            <person name="Keeling P.J."/>
            <person name="Gray M.W."/>
            <person name="Grigoriev I.V."/>
            <person name="Archibald J.M."/>
        </authorList>
    </citation>
    <scope>NUCLEOTIDE SEQUENCE</scope>
    <source>
        <strain evidence="2 4">CCMP2712</strain>
    </source>
</reference>
<evidence type="ECO:0000313" key="3">
    <source>
        <dbReference type="EnsemblProtists" id="EKX33435"/>
    </source>
</evidence>
<dbReference type="HOGENOM" id="CLU_1264489_0_0_1"/>
<name>L1IC67_GUITC</name>
<accession>L1IC67</accession>
<feature type="region of interest" description="Disordered" evidence="1">
    <location>
        <begin position="30"/>
        <end position="62"/>
    </location>
</feature>
<dbReference type="EMBL" id="JH993142">
    <property type="protein sequence ID" value="EKX33435.1"/>
    <property type="molecule type" value="Genomic_DNA"/>
</dbReference>
<dbReference type="PaxDb" id="55529-EKX33435"/>
<evidence type="ECO:0000313" key="4">
    <source>
        <dbReference type="Proteomes" id="UP000011087"/>
    </source>
</evidence>
<dbReference type="GeneID" id="17290172"/>
<gene>
    <name evidence="2" type="ORF">GUITHDRAFT_156047</name>
</gene>
<evidence type="ECO:0000313" key="2">
    <source>
        <dbReference type="EMBL" id="EKX33435.1"/>
    </source>
</evidence>
<dbReference type="EnsemblProtists" id="EKX33435">
    <property type="protein sequence ID" value="EKX33435"/>
    <property type="gene ID" value="GUITHDRAFT_156047"/>
</dbReference>
<feature type="non-terminal residue" evidence="2">
    <location>
        <position position="219"/>
    </location>
</feature>
<keyword evidence="4" id="KW-1185">Reference proteome</keyword>
<evidence type="ECO:0000256" key="1">
    <source>
        <dbReference type="SAM" id="MobiDB-lite"/>
    </source>
</evidence>
<reference evidence="4" key="2">
    <citation type="submission" date="2012-11" db="EMBL/GenBank/DDBJ databases">
        <authorList>
            <person name="Kuo A."/>
            <person name="Curtis B.A."/>
            <person name="Tanifuji G."/>
            <person name="Burki F."/>
            <person name="Gruber A."/>
            <person name="Irimia M."/>
            <person name="Maruyama S."/>
            <person name="Arias M.C."/>
            <person name="Ball S.G."/>
            <person name="Gile G.H."/>
            <person name="Hirakawa Y."/>
            <person name="Hopkins J.F."/>
            <person name="Rensing S.A."/>
            <person name="Schmutz J."/>
            <person name="Symeonidi A."/>
            <person name="Elias M."/>
            <person name="Eveleigh R.J."/>
            <person name="Herman E.K."/>
            <person name="Klute M.J."/>
            <person name="Nakayama T."/>
            <person name="Obornik M."/>
            <person name="Reyes-Prieto A."/>
            <person name="Armbrust E.V."/>
            <person name="Aves S.J."/>
            <person name="Beiko R.G."/>
            <person name="Coutinho P."/>
            <person name="Dacks J.B."/>
            <person name="Durnford D.G."/>
            <person name="Fast N.M."/>
            <person name="Green B.R."/>
            <person name="Grisdale C."/>
            <person name="Hempe F."/>
            <person name="Henrissat B."/>
            <person name="Hoppner M.P."/>
            <person name="Ishida K.-I."/>
            <person name="Kim E."/>
            <person name="Koreny L."/>
            <person name="Kroth P.G."/>
            <person name="Liu Y."/>
            <person name="Malik S.-B."/>
            <person name="Maier U.G."/>
            <person name="McRose D."/>
            <person name="Mock T."/>
            <person name="Neilson J.A."/>
            <person name="Onodera N.T."/>
            <person name="Poole A.M."/>
            <person name="Pritham E.J."/>
            <person name="Richards T.A."/>
            <person name="Rocap G."/>
            <person name="Roy S.W."/>
            <person name="Sarai C."/>
            <person name="Schaack S."/>
            <person name="Shirato S."/>
            <person name="Slamovits C.H."/>
            <person name="Spencer D.F."/>
            <person name="Suzuki S."/>
            <person name="Worden A.Z."/>
            <person name="Zauner S."/>
            <person name="Barry K."/>
            <person name="Bell C."/>
            <person name="Bharti A.K."/>
            <person name="Crow J.A."/>
            <person name="Grimwood J."/>
            <person name="Kramer R."/>
            <person name="Lindquist E."/>
            <person name="Lucas S."/>
            <person name="Salamov A."/>
            <person name="McFadden G.I."/>
            <person name="Lane C.E."/>
            <person name="Keeling P.J."/>
            <person name="Gray M.W."/>
            <person name="Grigoriev I.V."/>
            <person name="Archibald J.M."/>
        </authorList>
    </citation>
    <scope>NUCLEOTIDE SEQUENCE</scope>
    <source>
        <strain evidence="4">CCMP2712</strain>
    </source>
</reference>
<dbReference type="KEGG" id="gtt:GUITHDRAFT_156047"/>
<proteinExistence type="predicted"/>
<organism evidence="2">
    <name type="scientific">Guillardia theta (strain CCMP2712)</name>
    <name type="common">Cryptophyte</name>
    <dbReference type="NCBI Taxonomy" id="905079"/>
    <lineage>
        <taxon>Eukaryota</taxon>
        <taxon>Cryptophyceae</taxon>
        <taxon>Pyrenomonadales</taxon>
        <taxon>Geminigeraceae</taxon>
        <taxon>Guillardia</taxon>
    </lineage>
</organism>
<dbReference type="Proteomes" id="UP000011087">
    <property type="component" value="Unassembled WGS sequence"/>
</dbReference>
<feature type="compositionally biased region" description="Polar residues" evidence="1">
    <location>
        <begin position="116"/>
        <end position="125"/>
    </location>
</feature>
<feature type="region of interest" description="Disordered" evidence="1">
    <location>
        <begin position="109"/>
        <end position="128"/>
    </location>
</feature>
<feature type="compositionally biased region" description="Polar residues" evidence="1">
    <location>
        <begin position="37"/>
        <end position="62"/>
    </location>
</feature>